<dbReference type="OrthoDB" id="5792673at2759"/>
<dbReference type="InterPro" id="IPR015947">
    <property type="entry name" value="PUA-like_sf"/>
</dbReference>
<organism evidence="6 7">
    <name type="scientific">Microthlaspi erraticum</name>
    <dbReference type="NCBI Taxonomy" id="1685480"/>
    <lineage>
        <taxon>Eukaryota</taxon>
        <taxon>Viridiplantae</taxon>
        <taxon>Streptophyta</taxon>
        <taxon>Embryophyta</taxon>
        <taxon>Tracheophyta</taxon>
        <taxon>Spermatophyta</taxon>
        <taxon>Magnoliopsida</taxon>
        <taxon>eudicotyledons</taxon>
        <taxon>Gunneridae</taxon>
        <taxon>Pentapetalae</taxon>
        <taxon>rosids</taxon>
        <taxon>malvids</taxon>
        <taxon>Brassicales</taxon>
        <taxon>Brassicaceae</taxon>
        <taxon>Coluteocarpeae</taxon>
        <taxon>Microthlaspi</taxon>
    </lineage>
</organism>
<reference evidence="6" key="1">
    <citation type="submission" date="2020-01" db="EMBL/GenBank/DDBJ databases">
        <authorList>
            <person name="Mishra B."/>
        </authorList>
    </citation>
    <scope>NUCLEOTIDE SEQUENCE [LARGE SCALE GENOMIC DNA]</scope>
</reference>
<evidence type="ECO:0000256" key="1">
    <source>
        <dbReference type="ARBA" id="ARBA00004584"/>
    </source>
</evidence>
<evidence type="ECO:0000313" key="6">
    <source>
        <dbReference type="EMBL" id="CAA7028817.1"/>
    </source>
</evidence>
<dbReference type="SMART" id="SM00466">
    <property type="entry name" value="SRA"/>
    <property type="match status" value="1"/>
</dbReference>
<dbReference type="SUPFAM" id="SSF88697">
    <property type="entry name" value="PUA domain-like"/>
    <property type="match status" value="1"/>
</dbReference>
<dbReference type="GO" id="GO:0005634">
    <property type="term" value="C:nucleus"/>
    <property type="evidence" value="ECO:0007669"/>
    <property type="project" value="UniProtKB-SubCell"/>
</dbReference>
<dbReference type="InterPro" id="IPR003105">
    <property type="entry name" value="SRA_YDG"/>
</dbReference>
<feature type="region of interest" description="Disordered" evidence="4">
    <location>
        <begin position="99"/>
        <end position="143"/>
    </location>
</feature>
<evidence type="ECO:0000313" key="7">
    <source>
        <dbReference type="Proteomes" id="UP000467841"/>
    </source>
</evidence>
<dbReference type="PANTHER" id="PTHR45660">
    <property type="entry name" value="HISTONE-LYSINE N-METHYLTRANSFERASE SETMAR"/>
    <property type="match status" value="1"/>
</dbReference>
<keyword evidence="7" id="KW-1185">Reference proteome</keyword>
<dbReference type="GO" id="GO:0042054">
    <property type="term" value="F:histone methyltransferase activity"/>
    <property type="evidence" value="ECO:0007669"/>
    <property type="project" value="TreeGrafter"/>
</dbReference>
<dbReference type="GO" id="GO:0000775">
    <property type="term" value="C:chromosome, centromeric region"/>
    <property type="evidence" value="ECO:0007669"/>
    <property type="project" value="UniProtKB-SubCell"/>
</dbReference>
<dbReference type="InterPro" id="IPR036987">
    <property type="entry name" value="SRA-YDG_sf"/>
</dbReference>
<keyword evidence="2 3" id="KW-0539">Nucleus</keyword>
<evidence type="ECO:0000256" key="2">
    <source>
        <dbReference type="ARBA" id="ARBA00023242"/>
    </source>
</evidence>
<protein>
    <recommendedName>
        <fullName evidence="5">YDG domain-containing protein</fullName>
    </recommendedName>
</protein>
<dbReference type="Proteomes" id="UP000467841">
    <property type="component" value="Unassembled WGS sequence"/>
</dbReference>
<comment type="subcellular location">
    <subcellularLocation>
        <location evidence="1">Chromosome</location>
        <location evidence="1">Centromere</location>
    </subcellularLocation>
    <subcellularLocation>
        <location evidence="3">Nucleus</location>
    </subcellularLocation>
</comment>
<dbReference type="Gene3D" id="2.30.280.10">
    <property type="entry name" value="SRA-YDG"/>
    <property type="match status" value="1"/>
</dbReference>
<dbReference type="GO" id="GO:0003690">
    <property type="term" value="F:double-stranded DNA binding"/>
    <property type="evidence" value="ECO:0007669"/>
    <property type="project" value="TreeGrafter"/>
</dbReference>
<evidence type="ECO:0000256" key="3">
    <source>
        <dbReference type="PROSITE-ProRule" id="PRU00358"/>
    </source>
</evidence>
<comment type="caution">
    <text evidence="6">The sequence shown here is derived from an EMBL/GenBank/DDBJ whole genome shotgun (WGS) entry which is preliminary data.</text>
</comment>
<feature type="domain" description="YDG" evidence="5">
    <location>
        <begin position="211"/>
        <end position="357"/>
    </location>
</feature>
<accession>A0A6D2ITG2</accession>
<evidence type="ECO:0000256" key="4">
    <source>
        <dbReference type="SAM" id="MobiDB-lite"/>
    </source>
</evidence>
<gene>
    <name evidence="6" type="ORF">MERR_LOCUS16052</name>
</gene>
<proteinExistence type="predicted"/>
<evidence type="ECO:0000259" key="5">
    <source>
        <dbReference type="PROSITE" id="PS51015"/>
    </source>
</evidence>
<dbReference type="Pfam" id="PF02182">
    <property type="entry name" value="SAD_SRA"/>
    <property type="match status" value="1"/>
</dbReference>
<dbReference type="AlphaFoldDB" id="A0A6D2ITG2"/>
<dbReference type="PANTHER" id="PTHR45660:SF23">
    <property type="entry name" value="YDG DOMAIN-CONTAINING PROTEIN"/>
    <property type="match status" value="1"/>
</dbReference>
<dbReference type="InterPro" id="IPR051357">
    <property type="entry name" value="H3K9_HMTase_SUVAR3-9"/>
</dbReference>
<dbReference type="EMBL" id="CACVBM020001074">
    <property type="protein sequence ID" value="CAA7028817.1"/>
    <property type="molecule type" value="Genomic_DNA"/>
</dbReference>
<sequence length="368" mass="41407">MSLVRDLLYGRGTQTIKNQRSENDMPESLDVIMKKAGFGVAASNAGRRRFVSTKIKFPTSCGSKVKPLSYEKTVKLIASQRQRRQLQASSTHIQRKFVVQNQANSPEKKKMKTFNNAALRSKKTHQPNQNRDERRSNPAGRIPVIRQNQITKVLSPRGRVLKVLRSFNILYNKLDRDQEVRSGESKTAIDCKTWTILKSKGMQVNAKKMIGAVPGIEVGDEFQYKAELSLIGLHFNIMSGIDYVDRGDTKLATSIVSSEGNGYVDIFHHDLMIYSGQGGTMTSKGGTMTSKDQKLVMGNLALANSMKAKTPVRVIRGKKRLDQRGKHYVYVGLYLVQDYWQEKGPQGNVLFKFKLCRISGQPFVDLDT</sequence>
<dbReference type="PROSITE" id="PS51015">
    <property type="entry name" value="YDG"/>
    <property type="match status" value="1"/>
</dbReference>
<name>A0A6D2ITG2_9BRAS</name>